<dbReference type="GO" id="GO:0005509">
    <property type="term" value="F:calcium ion binding"/>
    <property type="evidence" value="ECO:0007669"/>
    <property type="project" value="TreeGrafter"/>
</dbReference>
<comment type="caution">
    <text evidence="5">The sequence shown here is derived from an EMBL/GenBank/DDBJ whole genome shotgun (WGS) entry which is preliminary data.</text>
</comment>
<dbReference type="GO" id="GO:0098793">
    <property type="term" value="C:presynapse"/>
    <property type="evidence" value="ECO:0007669"/>
    <property type="project" value="GOC"/>
</dbReference>
<dbReference type="Pfam" id="PF00168">
    <property type="entry name" value="C2"/>
    <property type="match status" value="1"/>
</dbReference>
<dbReference type="GO" id="GO:0005544">
    <property type="term" value="F:calcium-dependent phospholipid binding"/>
    <property type="evidence" value="ECO:0007669"/>
    <property type="project" value="TreeGrafter"/>
</dbReference>
<feature type="compositionally biased region" description="Low complexity" evidence="2">
    <location>
        <begin position="259"/>
        <end position="275"/>
    </location>
</feature>
<dbReference type="PANTHER" id="PTHR10024:SF351">
    <property type="entry name" value="SYNAPTOTAGMIN-4-LIKE"/>
    <property type="match status" value="1"/>
</dbReference>
<name>A0A8T2LUD1_ASTMX</name>
<dbReference type="CDD" id="cd00276">
    <property type="entry name" value="C2B_Synaptotagmin"/>
    <property type="match status" value="1"/>
</dbReference>
<organism evidence="5 6">
    <name type="scientific">Astyanax mexicanus</name>
    <name type="common">Blind cave fish</name>
    <name type="synonym">Astyanax fasciatus mexicanus</name>
    <dbReference type="NCBI Taxonomy" id="7994"/>
    <lineage>
        <taxon>Eukaryota</taxon>
        <taxon>Metazoa</taxon>
        <taxon>Chordata</taxon>
        <taxon>Craniata</taxon>
        <taxon>Vertebrata</taxon>
        <taxon>Euteleostomi</taxon>
        <taxon>Actinopterygii</taxon>
        <taxon>Neopterygii</taxon>
        <taxon>Teleostei</taxon>
        <taxon>Ostariophysi</taxon>
        <taxon>Characiformes</taxon>
        <taxon>Characoidei</taxon>
        <taxon>Acestrorhamphidae</taxon>
        <taxon>Acestrorhamphinae</taxon>
        <taxon>Astyanax</taxon>
    </lineage>
</organism>
<dbReference type="SMART" id="SM00239">
    <property type="entry name" value="C2"/>
    <property type="match status" value="1"/>
</dbReference>
<reference evidence="5 6" key="1">
    <citation type="submission" date="2021-07" db="EMBL/GenBank/DDBJ databases">
        <authorList>
            <person name="Imarazene B."/>
            <person name="Zahm M."/>
            <person name="Klopp C."/>
            <person name="Cabau C."/>
            <person name="Beille S."/>
            <person name="Jouanno E."/>
            <person name="Castinel A."/>
            <person name="Lluch J."/>
            <person name="Gil L."/>
            <person name="Kuchtly C."/>
            <person name="Lopez Roques C."/>
            <person name="Donnadieu C."/>
            <person name="Parrinello H."/>
            <person name="Journot L."/>
            <person name="Du K."/>
            <person name="Schartl M."/>
            <person name="Retaux S."/>
            <person name="Guiguen Y."/>
        </authorList>
    </citation>
    <scope>NUCLEOTIDE SEQUENCE [LARGE SCALE GENOMIC DNA]</scope>
    <source>
        <strain evidence="5">Pach_M1</strain>
        <tissue evidence="5">Testis</tissue>
    </source>
</reference>
<dbReference type="Proteomes" id="UP000752171">
    <property type="component" value="Unassembled WGS sequence"/>
</dbReference>
<dbReference type="InterPro" id="IPR000008">
    <property type="entry name" value="C2_dom"/>
</dbReference>
<evidence type="ECO:0000256" key="1">
    <source>
        <dbReference type="ARBA" id="ARBA00006996"/>
    </source>
</evidence>
<feature type="domain" description="C2" evidence="4">
    <location>
        <begin position="427"/>
        <end position="562"/>
    </location>
</feature>
<keyword evidence="3" id="KW-0812">Transmembrane</keyword>
<dbReference type="InterPro" id="IPR035892">
    <property type="entry name" value="C2_domain_sf"/>
</dbReference>
<dbReference type="Gene3D" id="2.60.40.150">
    <property type="entry name" value="C2 domain"/>
    <property type="match status" value="1"/>
</dbReference>
<dbReference type="GO" id="GO:0001786">
    <property type="term" value="F:phosphatidylserine binding"/>
    <property type="evidence" value="ECO:0007669"/>
    <property type="project" value="TreeGrafter"/>
</dbReference>
<dbReference type="GO" id="GO:0070382">
    <property type="term" value="C:exocytic vesicle"/>
    <property type="evidence" value="ECO:0007669"/>
    <property type="project" value="TreeGrafter"/>
</dbReference>
<dbReference type="GO" id="GO:0005886">
    <property type="term" value="C:plasma membrane"/>
    <property type="evidence" value="ECO:0007669"/>
    <property type="project" value="TreeGrafter"/>
</dbReference>
<accession>A0A8T2LUD1</accession>
<keyword evidence="3" id="KW-1133">Transmembrane helix</keyword>
<sequence>MRGRADTRSGARAAQRGVTGGVWADSEGLQYGADSEGPGGPVNNTETTTHFRHAETHTTMRIHLTVHLQILLAVGLAIFCFCLVLGCIICWRRRKSFSYSDKEAGLSLPSGTLDHVTVTLSPSPSINVLPIKQQYEELDGDVLDYPPQDSSSTPSEDDLSSLSRVQVDPKGPQKSSFPLRRLSSPVLCSSPSKLSVRGRASLPSIPKLGLVSKTRRALDRRSTVAGDDFLCTENSKLTSGDQQGALSSSPYGSSPQWEPSSPKYGSSSRRSSISSKQPPSLHFTLLFSPAEGTLTVTVLGLFRASRRVSGATVRASLPPVCPAALQGVPARRHSLSPEPQAQVLTLQAGSLEELKSCTLRLVAYGKDFSGLRETPLGDLELTCAEMDWEADAAVMYNLQLNPARRRLKKSQSTQESLGSLKVCPSRPLGQLFILLQYQTQAQRIKVMVRKAENLAKLTRMPGAADHYVVINLRQGGKVICTKETKGASGSNAVWNAPFLFDLPAGDIVRLSLVLEFIVMQGRLYTKSSVLGRVLIGYEGPEAGQQHWKEMCDRGQVETARWHTLQPDTL</sequence>
<dbReference type="EMBL" id="JAICCE010000009">
    <property type="protein sequence ID" value="KAG9273422.1"/>
    <property type="molecule type" value="Genomic_DNA"/>
</dbReference>
<dbReference type="OrthoDB" id="5915960at2759"/>
<dbReference type="GO" id="GO:0048791">
    <property type="term" value="P:calcium ion-regulated exocytosis of neurotransmitter"/>
    <property type="evidence" value="ECO:0007669"/>
    <property type="project" value="TreeGrafter"/>
</dbReference>
<comment type="similarity">
    <text evidence="1">Belongs to the synaptotagmin family.</text>
</comment>
<dbReference type="GO" id="GO:0030276">
    <property type="term" value="F:clathrin binding"/>
    <property type="evidence" value="ECO:0007669"/>
    <property type="project" value="TreeGrafter"/>
</dbReference>
<evidence type="ECO:0000256" key="2">
    <source>
        <dbReference type="SAM" id="MobiDB-lite"/>
    </source>
</evidence>
<dbReference type="AlphaFoldDB" id="A0A8T2LUD1"/>
<evidence type="ECO:0000313" key="5">
    <source>
        <dbReference type="EMBL" id="KAG9273422.1"/>
    </source>
</evidence>
<dbReference type="SUPFAM" id="SSF49562">
    <property type="entry name" value="C2 domain (Calcium/lipid-binding domain, CaLB)"/>
    <property type="match status" value="1"/>
</dbReference>
<feature type="transmembrane region" description="Helical" evidence="3">
    <location>
        <begin position="70"/>
        <end position="91"/>
    </location>
</feature>
<proteinExistence type="inferred from homology"/>
<dbReference type="PANTHER" id="PTHR10024">
    <property type="entry name" value="SYNAPTOTAGMIN"/>
    <property type="match status" value="1"/>
</dbReference>
<gene>
    <name evidence="5" type="primary">SYT11</name>
    <name evidence="5" type="ORF">AMEX_G12554</name>
</gene>
<evidence type="ECO:0000259" key="4">
    <source>
        <dbReference type="PROSITE" id="PS50004"/>
    </source>
</evidence>
<dbReference type="PROSITE" id="PS50004">
    <property type="entry name" value="C2"/>
    <property type="match status" value="1"/>
</dbReference>
<feature type="compositionally biased region" description="Polar residues" evidence="2">
    <location>
        <begin position="233"/>
        <end position="258"/>
    </location>
</feature>
<dbReference type="GO" id="GO:0030424">
    <property type="term" value="C:axon"/>
    <property type="evidence" value="ECO:0007669"/>
    <property type="project" value="TreeGrafter"/>
</dbReference>
<protein>
    <submittedName>
        <fullName evidence="5">Synaptotagmin-11-like</fullName>
    </submittedName>
</protein>
<dbReference type="GO" id="GO:0000149">
    <property type="term" value="F:SNARE binding"/>
    <property type="evidence" value="ECO:0007669"/>
    <property type="project" value="TreeGrafter"/>
</dbReference>
<evidence type="ECO:0000313" key="6">
    <source>
        <dbReference type="Proteomes" id="UP000752171"/>
    </source>
</evidence>
<evidence type="ECO:0000256" key="3">
    <source>
        <dbReference type="SAM" id="Phobius"/>
    </source>
</evidence>
<keyword evidence="3" id="KW-0472">Membrane</keyword>
<feature type="region of interest" description="Disordered" evidence="2">
    <location>
        <begin position="142"/>
        <end position="179"/>
    </location>
</feature>
<feature type="region of interest" description="Disordered" evidence="2">
    <location>
        <begin position="233"/>
        <end position="275"/>
    </location>
</feature>
<dbReference type="GO" id="GO:0006906">
    <property type="term" value="P:vesicle fusion"/>
    <property type="evidence" value="ECO:0007669"/>
    <property type="project" value="TreeGrafter"/>
</dbReference>